<dbReference type="GO" id="GO:0006508">
    <property type="term" value="P:proteolysis"/>
    <property type="evidence" value="ECO:0007669"/>
    <property type="project" value="UniProtKB-KW"/>
</dbReference>
<dbReference type="PROSITE" id="PS50203">
    <property type="entry name" value="CALPAIN_CAT"/>
    <property type="match status" value="1"/>
</dbReference>
<evidence type="ECO:0000256" key="4">
    <source>
        <dbReference type="ARBA" id="ARBA00022807"/>
    </source>
</evidence>
<dbReference type="AlphaFoldDB" id="A0A812DVN9"/>
<comment type="similarity">
    <text evidence="1">Belongs to the peptidase C2 family.</text>
</comment>
<dbReference type="EMBL" id="CAHIKZ030004450">
    <property type="protein sequence ID" value="CAE1310812.1"/>
    <property type="molecule type" value="Genomic_DNA"/>
</dbReference>
<feature type="domain" description="C2" evidence="7">
    <location>
        <begin position="490"/>
        <end position="600"/>
    </location>
</feature>
<evidence type="ECO:0000313" key="10">
    <source>
        <dbReference type="Proteomes" id="UP000597762"/>
    </source>
</evidence>
<dbReference type="SMART" id="SM00720">
    <property type="entry name" value="calpain_III"/>
    <property type="match status" value="1"/>
</dbReference>
<dbReference type="PROSITE" id="PS00139">
    <property type="entry name" value="THIOL_PROTEASE_CYS"/>
    <property type="match status" value="1"/>
</dbReference>
<dbReference type="FunFam" id="3.90.70.10:FF:000001">
    <property type="entry name" value="Calpain-1 catalytic subunit"/>
    <property type="match status" value="1"/>
</dbReference>
<dbReference type="InterPro" id="IPR022683">
    <property type="entry name" value="Calpain_III"/>
</dbReference>
<dbReference type="PANTHER" id="PTHR10183">
    <property type="entry name" value="CALPAIN"/>
    <property type="match status" value="1"/>
</dbReference>
<gene>
    <name evidence="9" type="ORF">SPHA_62337</name>
</gene>
<keyword evidence="4 6" id="KW-0788">Thiol protease</keyword>
<keyword evidence="10" id="KW-1185">Reference proteome</keyword>
<evidence type="ECO:0000259" key="8">
    <source>
        <dbReference type="PROSITE" id="PS50203"/>
    </source>
</evidence>
<evidence type="ECO:0000313" key="9">
    <source>
        <dbReference type="EMBL" id="CAE1310812.1"/>
    </source>
</evidence>
<dbReference type="InterPro" id="IPR038765">
    <property type="entry name" value="Papain-like_cys_pep_sf"/>
</dbReference>
<dbReference type="Gene3D" id="3.90.70.10">
    <property type="entry name" value="Cysteine proteinases"/>
    <property type="match status" value="1"/>
</dbReference>
<dbReference type="SUPFAM" id="SSF49758">
    <property type="entry name" value="Calpain large subunit, middle domain (domain III)"/>
    <property type="match status" value="1"/>
</dbReference>
<keyword evidence="2 6" id="KW-0645">Protease</keyword>
<feature type="active site" evidence="5 6">
    <location>
        <position position="247"/>
    </location>
</feature>
<evidence type="ECO:0000256" key="6">
    <source>
        <dbReference type="PROSITE-ProRule" id="PRU00239"/>
    </source>
</evidence>
<dbReference type="SMART" id="SM00230">
    <property type="entry name" value="CysPc"/>
    <property type="match status" value="1"/>
</dbReference>
<feature type="domain" description="Calpain catalytic" evidence="8">
    <location>
        <begin position="26"/>
        <end position="338"/>
    </location>
</feature>
<dbReference type="GO" id="GO:0004198">
    <property type="term" value="F:calcium-dependent cysteine-type endopeptidase activity"/>
    <property type="evidence" value="ECO:0007669"/>
    <property type="project" value="InterPro"/>
</dbReference>
<name>A0A812DVN9_ACAPH</name>
<organism evidence="9 10">
    <name type="scientific">Acanthosepion pharaonis</name>
    <name type="common">Pharaoh cuttlefish</name>
    <name type="synonym">Sepia pharaonis</name>
    <dbReference type="NCBI Taxonomy" id="158019"/>
    <lineage>
        <taxon>Eukaryota</taxon>
        <taxon>Metazoa</taxon>
        <taxon>Spiralia</taxon>
        <taxon>Lophotrochozoa</taxon>
        <taxon>Mollusca</taxon>
        <taxon>Cephalopoda</taxon>
        <taxon>Coleoidea</taxon>
        <taxon>Decapodiformes</taxon>
        <taxon>Sepiida</taxon>
        <taxon>Sepiina</taxon>
        <taxon>Sepiidae</taxon>
        <taxon>Acanthosepion</taxon>
    </lineage>
</organism>
<dbReference type="GO" id="GO:0005737">
    <property type="term" value="C:cytoplasm"/>
    <property type="evidence" value="ECO:0007669"/>
    <property type="project" value="TreeGrafter"/>
</dbReference>
<dbReference type="Gene3D" id="2.60.40.150">
    <property type="entry name" value="C2 domain"/>
    <property type="match status" value="1"/>
</dbReference>
<dbReference type="PROSITE" id="PS50004">
    <property type="entry name" value="C2"/>
    <property type="match status" value="1"/>
</dbReference>
<protein>
    <submittedName>
        <fullName evidence="9">CAPN5</fullName>
        <ecNumber evidence="9">3.4.22.-</ecNumber>
    </submittedName>
</protein>
<sequence>MGKKVVHFKNQHFHKLRRECRNKSILFRDPEFATNWSSLFYSRSPLSNIEWKRPGEIVDNPKLFLDGVSADDFSQGMLGNCWFVAACASISEDSRLWVKVVPDHGNQEWKPENKYAGIFHFKFWKLGEWVDVVIDDFLPTRNRQLMFTHSKTRNEFWSALLEKAYAKLFGSYEALTGGKARDAMVDMTGGVGESISLNQYDTTESRQKLFDILYDAYENKALISASIMAKTDADMEMKTTVGLVKGHAYSITAVKKLTLGTNLISYFKREKIQMIRCRNPWGGVEWNGPWSANSEEWKNIRERSKKEMGLNFDENGEFWMAFEDFCRYYTDIDICHIMNTSLFSIKKKWKEYIGKGEWTSPSRCGGCGNYSDSFLHNPQYLFNVDNAEELLVSLEQEDKRSAKRKGRVNDVIGFTVLRTDMNRKYRVHDKFYDKVHSGPFSNARSVFARVSLNKGRYCIIPSTYDPRILGKYILRMYSTNDIKLKAVEKDGPKPPGCLGPRFRAVTAVTVYRGEGILNGDQKEGDLYCIINCEGNKQRTSTVKETSEPEWKDRATFFRKKPEKDILIEVWDQNIIRDEFLGLVTVPMAASNWSHYQSEANIVRYNIVNKDKESRANAHGYLWLNIQHNEDLSSL</sequence>
<dbReference type="SUPFAM" id="SSF54001">
    <property type="entry name" value="Cysteine proteinases"/>
    <property type="match status" value="1"/>
</dbReference>
<dbReference type="Pfam" id="PF01067">
    <property type="entry name" value="Calpain_III"/>
    <property type="match status" value="1"/>
</dbReference>
<dbReference type="Gene3D" id="2.60.120.380">
    <property type="match status" value="1"/>
</dbReference>
<evidence type="ECO:0000256" key="3">
    <source>
        <dbReference type="ARBA" id="ARBA00022801"/>
    </source>
</evidence>
<accession>A0A812DVN9</accession>
<proteinExistence type="inferred from homology"/>
<keyword evidence="3 6" id="KW-0378">Hydrolase</keyword>
<dbReference type="SMART" id="SM00239">
    <property type="entry name" value="C2"/>
    <property type="match status" value="1"/>
</dbReference>
<evidence type="ECO:0000256" key="2">
    <source>
        <dbReference type="ARBA" id="ARBA00022670"/>
    </source>
</evidence>
<dbReference type="PRINTS" id="PR00704">
    <property type="entry name" value="CALPAIN"/>
</dbReference>
<dbReference type="SUPFAM" id="SSF49562">
    <property type="entry name" value="C2 domain (Calcium/lipid-binding domain, CaLB)"/>
    <property type="match status" value="1"/>
</dbReference>
<evidence type="ECO:0000256" key="5">
    <source>
        <dbReference type="PIRSR" id="PIRSR622684-1"/>
    </source>
</evidence>
<dbReference type="InterPro" id="IPR000008">
    <property type="entry name" value="C2_dom"/>
</dbReference>
<dbReference type="InterPro" id="IPR036213">
    <property type="entry name" value="Calpain_III_sf"/>
</dbReference>
<dbReference type="Pfam" id="PF00168">
    <property type="entry name" value="C2"/>
    <property type="match status" value="1"/>
</dbReference>
<dbReference type="CDD" id="cd00044">
    <property type="entry name" value="CysPc"/>
    <property type="match status" value="1"/>
</dbReference>
<dbReference type="InterPro" id="IPR001300">
    <property type="entry name" value="Peptidase_C2_calpain_cat"/>
</dbReference>
<dbReference type="InterPro" id="IPR022682">
    <property type="entry name" value="Calpain_domain_III"/>
</dbReference>
<evidence type="ECO:0000259" key="7">
    <source>
        <dbReference type="PROSITE" id="PS50004"/>
    </source>
</evidence>
<dbReference type="PANTHER" id="PTHR10183:SF379">
    <property type="entry name" value="CALPAIN-5"/>
    <property type="match status" value="1"/>
</dbReference>
<comment type="caution">
    <text evidence="9">The sequence shown here is derived from an EMBL/GenBank/DDBJ whole genome shotgun (WGS) entry which is preliminary data.</text>
</comment>
<dbReference type="Pfam" id="PF00648">
    <property type="entry name" value="Peptidase_C2"/>
    <property type="match status" value="1"/>
</dbReference>
<reference evidence="9" key="1">
    <citation type="submission" date="2021-01" db="EMBL/GenBank/DDBJ databases">
        <authorList>
            <person name="Li R."/>
            <person name="Bekaert M."/>
        </authorList>
    </citation>
    <scope>NUCLEOTIDE SEQUENCE</scope>
    <source>
        <strain evidence="9">Farmed</strain>
    </source>
</reference>
<dbReference type="Proteomes" id="UP000597762">
    <property type="component" value="Unassembled WGS sequence"/>
</dbReference>
<feature type="active site" evidence="5 6">
    <location>
        <position position="81"/>
    </location>
</feature>
<feature type="active site" evidence="5 6">
    <location>
        <position position="279"/>
    </location>
</feature>
<dbReference type="InterPro" id="IPR035892">
    <property type="entry name" value="C2_domain_sf"/>
</dbReference>
<evidence type="ECO:0000256" key="1">
    <source>
        <dbReference type="ARBA" id="ARBA00007623"/>
    </source>
</evidence>
<dbReference type="EC" id="3.4.22.-" evidence="9"/>
<dbReference type="InterPro" id="IPR000169">
    <property type="entry name" value="Pept_cys_AS"/>
</dbReference>
<dbReference type="OrthoDB" id="424753at2759"/>
<dbReference type="InterPro" id="IPR022684">
    <property type="entry name" value="Calpain_cysteine_protease"/>
</dbReference>